<comment type="similarity">
    <text evidence="1">Belongs to the protein-tyrosine phosphatase family. Non-receptor class subfamily.</text>
</comment>
<dbReference type="SUPFAM" id="SSF52821">
    <property type="entry name" value="Rhodanese/Cell cycle control phosphatase"/>
    <property type="match status" value="1"/>
</dbReference>
<evidence type="ECO:0000313" key="8">
    <source>
        <dbReference type="Proteomes" id="UP000717515"/>
    </source>
</evidence>
<comment type="caution">
    <text evidence="7">The sequence shown here is derived from an EMBL/GenBank/DDBJ whole genome shotgun (WGS) entry which is preliminary data.</text>
</comment>
<dbReference type="AlphaFoldDB" id="A0A9P7ZZC8"/>
<sequence length="956" mass="103706">MDTSPTLHPKPTSYPSPHFHSPRRPINSPSANHLLPSPPKEPLHLSTAPAPNLAPSSTKSTILITTAATVPIAPQTLVSKPTRESAAVSPSPLLSSSSVLYSQLDPDPACETTSSTLSSTYNPALLSITHRQQEPQQERPHQQTPDLAPAHPLALPLLDRSNSEYFPRSTSVSLTNWGTSKVSSQSTGLHLVQTPSAPVTDQSFRSSSPSYFPSHPLSFSSASSSLNEIPSASRQSSSGSHHTLSTGNMPPTTHCRQGSTNLGLGHQWEPYPSSKVTAPSERRGHKPCHSLSTQFSASALSSLKLPPISAPTLLPSATLPDIPAVAALDLKELSCNTVSELLDHAYSNHGDKFAVLLLDMRPAVCYAVSSIESAVSVSVPNMLLKRPMYSLEMVTEQLTTEGEVEAFSNWRRFSNIVFFDATGAVPSKGSPIFCIAQKFRKEGCKARLGYIHGGYNAFATEHGSQCSTDSRNTTISITNRDNNSLQPSASVAAISKTPVSATSPARCRLHLGSLPAMITKPGAGDIVACETPMIENPNVNPLFESVRQAMGLNTNITEEVAVRLPTGFSVDSIRSQLPAWLLNTCEVTGKSNLAQDFQRVEIAEKKRLALLMCPQEMRSGRTTNFSIGAGIEKGLKNRYNNVWPFDHTRVKIQEPEDGVDDYINASFLRPPFGEKSYIATQGPLPSTFLDFWKIVWEQNSRVIVMLTREMEMGRIKCHQYWPSVQQPSLDLGSIRVTFLREELPDVADATVLVRQMRLQHLGHPQEAERVITQIQYSGWPDFGVPDTPLEVLEVVKLANEHNRVLSSATATPSSLSSTTSASSAMAGPMVVHCSAGCGRTGAFCVIDAVLSNLSDSNRDDYSSAAGPEDVVFKTVSAFREQRLSTVQCLRQYVFCFEAILWHLAIELTRRKPGAVVIAPKPGPGRAMPPQDHMSSQGLSKGNAPITTTSEEFSFFG</sequence>
<dbReference type="InterPro" id="IPR000387">
    <property type="entry name" value="Tyr_Pase_dom"/>
</dbReference>
<evidence type="ECO:0000259" key="5">
    <source>
        <dbReference type="PROSITE" id="PS50056"/>
    </source>
</evidence>
<feature type="compositionally biased region" description="Low complexity" evidence="3">
    <location>
        <begin position="222"/>
        <end position="247"/>
    </location>
</feature>
<dbReference type="PROSITE" id="PS00383">
    <property type="entry name" value="TYR_PHOSPHATASE_1"/>
    <property type="match status" value="1"/>
</dbReference>
<dbReference type="SUPFAM" id="SSF52799">
    <property type="entry name" value="(Phosphotyrosine protein) phosphatases II"/>
    <property type="match status" value="1"/>
</dbReference>
<dbReference type="EMBL" id="JAIFTL010000203">
    <property type="protein sequence ID" value="KAG9321468.1"/>
    <property type="molecule type" value="Genomic_DNA"/>
</dbReference>
<dbReference type="PANTHER" id="PTHR19134">
    <property type="entry name" value="RECEPTOR-TYPE TYROSINE-PROTEIN PHOSPHATASE"/>
    <property type="match status" value="1"/>
</dbReference>
<feature type="region of interest" description="Disordered" evidence="3">
    <location>
        <begin position="1"/>
        <end position="54"/>
    </location>
</feature>
<gene>
    <name evidence="7" type="ORF">KVV02_003595</name>
</gene>
<dbReference type="SMART" id="SM00194">
    <property type="entry name" value="PTPc"/>
    <property type="match status" value="1"/>
</dbReference>
<evidence type="ECO:0000256" key="1">
    <source>
        <dbReference type="ARBA" id="ARBA00009649"/>
    </source>
</evidence>
<feature type="compositionally biased region" description="Polar residues" evidence="3">
    <location>
        <begin position="932"/>
        <end position="942"/>
    </location>
</feature>
<dbReference type="Gene3D" id="3.40.250.10">
    <property type="entry name" value="Rhodanese-like domain"/>
    <property type="match status" value="1"/>
</dbReference>
<evidence type="ECO:0000259" key="6">
    <source>
        <dbReference type="PROSITE" id="PS50206"/>
    </source>
</evidence>
<dbReference type="PANTHER" id="PTHR19134:SF449">
    <property type="entry name" value="TYROSINE-PROTEIN PHOSPHATASE 1"/>
    <property type="match status" value="1"/>
</dbReference>
<feature type="compositionally biased region" description="Polar residues" evidence="3">
    <location>
        <begin position="248"/>
        <end position="262"/>
    </location>
</feature>
<feature type="region of interest" description="Disordered" evidence="3">
    <location>
        <begin position="222"/>
        <end position="289"/>
    </location>
</feature>
<dbReference type="Gene3D" id="3.90.190.10">
    <property type="entry name" value="Protein tyrosine phosphatase superfamily"/>
    <property type="match status" value="1"/>
</dbReference>
<evidence type="ECO:0000256" key="3">
    <source>
        <dbReference type="SAM" id="MobiDB-lite"/>
    </source>
</evidence>
<name>A0A9P7ZZC8_MORAP</name>
<protein>
    <recommendedName>
        <fullName evidence="2">protein-tyrosine-phosphatase</fullName>
        <ecNumber evidence="2">3.1.3.48</ecNumber>
    </recommendedName>
</protein>
<evidence type="ECO:0000256" key="2">
    <source>
        <dbReference type="ARBA" id="ARBA00013064"/>
    </source>
</evidence>
<dbReference type="InterPro" id="IPR036873">
    <property type="entry name" value="Rhodanese-like_dom_sf"/>
</dbReference>
<dbReference type="InterPro" id="IPR050348">
    <property type="entry name" value="Protein-Tyr_Phosphatase"/>
</dbReference>
<feature type="domain" description="Rhodanese" evidence="6">
    <location>
        <begin position="351"/>
        <end position="467"/>
    </location>
</feature>
<dbReference type="PROSITE" id="PS50055">
    <property type="entry name" value="TYR_PHOSPHATASE_PTP"/>
    <property type="match status" value="1"/>
</dbReference>
<dbReference type="InterPro" id="IPR003595">
    <property type="entry name" value="Tyr_Pase_cat"/>
</dbReference>
<reference evidence="7" key="1">
    <citation type="submission" date="2021-07" db="EMBL/GenBank/DDBJ databases">
        <title>Draft genome of Mortierella alpina, strain LL118, isolated from an aspen leaf litter sample.</title>
        <authorList>
            <person name="Yang S."/>
            <person name="Vinatzer B.A."/>
        </authorList>
    </citation>
    <scope>NUCLEOTIDE SEQUENCE</scope>
    <source>
        <strain evidence="7">LL118</strain>
    </source>
</reference>
<evidence type="ECO:0000259" key="4">
    <source>
        <dbReference type="PROSITE" id="PS50055"/>
    </source>
</evidence>
<organism evidence="7 8">
    <name type="scientific">Mortierella alpina</name>
    <name type="common">Oleaginous fungus</name>
    <name type="synonym">Mortierella renispora</name>
    <dbReference type="NCBI Taxonomy" id="64518"/>
    <lineage>
        <taxon>Eukaryota</taxon>
        <taxon>Fungi</taxon>
        <taxon>Fungi incertae sedis</taxon>
        <taxon>Mucoromycota</taxon>
        <taxon>Mortierellomycotina</taxon>
        <taxon>Mortierellomycetes</taxon>
        <taxon>Mortierellales</taxon>
        <taxon>Mortierellaceae</taxon>
        <taxon>Mortierella</taxon>
    </lineage>
</organism>
<dbReference type="PRINTS" id="PR00700">
    <property type="entry name" value="PRTYPHPHTASE"/>
</dbReference>
<dbReference type="InterPro" id="IPR000242">
    <property type="entry name" value="PTP_cat"/>
</dbReference>
<feature type="domain" description="Tyrosine specific protein phosphatases" evidence="5">
    <location>
        <begin position="789"/>
        <end position="893"/>
    </location>
</feature>
<proteinExistence type="inferred from homology"/>
<dbReference type="InterPro" id="IPR016130">
    <property type="entry name" value="Tyr_Pase_AS"/>
</dbReference>
<feature type="region of interest" description="Disordered" evidence="3">
    <location>
        <begin position="920"/>
        <end position="942"/>
    </location>
</feature>
<dbReference type="Pfam" id="PF00102">
    <property type="entry name" value="Y_phosphatase"/>
    <property type="match status" value="1"/>
</dbReference>
<accession>A0A9P7ZZC8</accession>
<dbReference type="InterPro" id="IPR029021">
    <property type="entry name" value="Prot-tyrosine_phosphatase-like"/>
</dbReference>
<dbReference type="PROSITE" id="PS50056">
    <property type="entry name" value="TYR_PHOSPHATASE_2"/>
    <property type="match status" value="1"/>
</dbReference>
<dbReference type="EC" id="3.1.3.48" evidence="2"/>
<feature type="domain" description="Tyrosine-protein phosphatase" evidence="4">
    <location>
        <begin position="593"/>
        <end position="902"/>
    </location>
</feature>
<dbReference type="PROSITE" id="PS50206">
    <property type="entry name" value="RHODANESE_3"/>
    <property type="match status" value="1"/>
</dbReference>
<dbReference type="CDD" id="cd18533">
    <property type="entry name" value="PTP_fungal"/>
    <property type="match status" value="1"/>
</dbReference>
<dbReference type="Proteomes" id="UP000717515">
    <property type="component" value="Unassembled WGS sequence"/>
</dbReference>
<dbReference type="GO" id="GO:0004725">
    <property type="term" value="F:protein tyrosine phosphatase activity"/>
    <property type="evidence" value="ECO:0007669"/>
    <property type="project" value="UniProtKB-EC"/>
</dbReference>
<dbReference type="InterPro" id="IPR001763">
    <property type="entry name" value="Rhodanese-like_dom"/>
</dbReference>
<dbReference type="SMART" id="SM00404">
    <property type="entry name" value="PTPc_motif"/>
    <property type="match status" value="1"/>
</dbReference>
<evidence type="ECO:0000313" key="7">
    <source>
        <dbReference type="EMBL" id="KAG9321468.1"/>
    </source>
</evidence>